<feature type="transmembrane region" description="Helical" evidence="1">
    <location>
        <begin position="114"/>
        <end position="136"/>
    </location>
</feature>
<comment type="caution">
    <text evidence="2">The sequence shown here is derived from an EMBL/GenBank/DDBJ whole genome shotgun (WGS) entry which is preliminary data.</text>
</comment>
<reference evidence="2 3" key="1">
    <citation type="submission" date="2019-03" db="EMBL/GenBank/DDBJ databases">
        <title>Genomic Encyclopedia of Type Strains, Phase III (KMG-III): the genomes of soil and plant-associated and newly described type strains.</title>
        <authorList>
            <person name="Whitman W."/>
        </authorList>
    </citation>
    <scope>NUCLEOTIDE SEQUENCE [LARGE SCALE GENOMIC DNA]</scope>
    <source>
        <strain evidence="2 3">CGMCC 1.12802</strain>
    </source>
</reference>
<feature type="transmembrane region" description="Helical" evidence="1">
    <location>
        <begin position="12"/>
        <end position="32"/>
    </location>
</feature>
<keyword evidence="1" id="KW-0812">Transmembrane</keyword>
<protein>
    <submittedName>
        <fullName evidence="2">Uncharacterized protein</fullName>
    </submittedName>
</protein>
<organism evidence="2 3">
    <name type="scientific">Epilithonimonas xixisoli</name>
    <dbReference type="NCBI Taxonomy" id="1476462"/>
    <lineage>
        <taxon>Bacteria</taxon>
        <taxon>Pseudomonadati</taxon>
        <taxon>Bacteroidota</taxon>
        <taxon>Flavobacteriia</taxon>
        <taxon>Flavobacteriales</taxon>
        <taxon>Weeksellaceae</taxon>
        <taxon>Chryseobacterium group</taxon>
        <taxon>Epilithonimonas</taxon>
    </lineage>
</organism>
<keyword evidence="1" id="KW-1133">Transmembrane helix</keyword>
<gene>
    <name evidence="2" type="ORF">B0I22_0721</name>
</gene>
<keyword evidence="3" id="KW-1185">Reference proteome</keyword>
<evidence type="ECO:0000313" key="3">
    <source>
        <dbReference type="Proteomes" id="UP000295313"/>
    </source>
</evidence>
<accession>A0A4R8II76</accession>
<feature type="transmembrane region" description="Helical" evidence="1">
    <location>
        <begin position="77"/>
        <end position="94"/>
    </location>
</feature>
<dbReference type="Proteomes" id="UP000295313">
    <property type="component" value="Unassembled WGS sequence"/>
</dbReference>
<keyword evidence="1" id="KW-0472">Membrane</keyword>
<name>A0A4R8II76_9FLAO</name>
<feature type="transmembrane region" description="Helical" evidence="1">
    <location>
        <begin position="52"/>
        <end position="70"/>
    </location>
</feature>
<dbReference type="AlphaFoldDB" id="A0A4R8II76"/>
<dbReference type="EMBL" id="SOEO01000001">
    <property type="protein sequence ID" value="TDX86585.1"/>
    <property type="molecule type" value="Genomic_DNA"/>
</dbReference>
<evidence type="ECO:0000313" key="2">
    <source>
        <dbReference type="EMBL" id="TDX86585.1"/>
    </source>
</evidence>
<proteinExistence type="predicted"/>
<evidence type="ECO:0000256" key="1">
    <source>
        <dbReference type="SAM" id="Phobius"/>
    </source>
</evidence>
<sequence length="145" mass="16768">MTKAKAVSLLKKISIIGIIIFFSSFLQFYWAMGHLSESMSSACLECWFLEDVFMISIISAIFLAIIFAILPSGMNRIFKIGIQFLLLISIWFFWDYSIFVERESSWSTFLFDEEIYYVLHYSALPILVLASVAIFLNQTKIIDSK</sequence>
<dbReference type="RefSeq" id="WP_133943242.1">
    <property type="nucleotide sequence ID" value="NZ_SOEO01000001.1"/>
</dbReference>
<dbReference type="OrthoDB" id="1262437at2"/>